<dbReference type="Ensembl" id="ENSPKIT00000004083.1">
    <property type="protein sequence ID" value="ENSPKIP00000023399.1"/>
    <property type="gene ID" value="ENSPKIG00000007031.1"/>
</dbReference>
<evidence type="ECO:0000259" key="11">
    <source>
        <dbReference type="PROSITE" id="PS50089"/>
    </source>
</evidence>
<feature type="domain" description="RING-type" evidence="11">
    <location>
        <begin position="103"/>
        <end position="142"/>
    </location>
</feature>
<dbReference type="Gene3D" id="3.30.40.10">
    <property type="entry name" value="Zinc/RING finger domain, C3HC4 (zinc finger)"/>
    <property type="match status" value="1"/>
</dbReference>
<dbReference type="UniPathway" id="UPA00143"/>
<dbReference type="InterPro" id="IPR013083">
    <property type="entry name" value="Znf_RING/FYVE/PHD"/>
</dbReference>
<evidence type="ECO:0000256" key="1">
    <source>
        <dbReference type="ARBA" id="ARBA00000900"/>
    </source>
</evidence>
<name>A0A3B3RY55_9TELE</name>
<dbReference type="InterPro" id="IPR018957">
    <property type="entry name" value="Znf_C3HC4_RING-type"/>
</dbReference>
<dbReference type="Gene3D" id="3.30.390.130">
    <property type="match status" value="1"/>
</dbReference>
<keyword evidence="7 9" id="KW-0862">Zinc</keyword>
<keyword evidence="6 8" id="KW-0863">Zinc-finger</keyword>
<sequence>EDIMTWSARPSCEMASWRPVSHQLTAPRCTKKRYCGSVPPAAAPPPDMPAPPPPPLELSVSAKGYRLSGPREIVEEFLKRNLPTTAAGASRDKQAAADEEDLCPICLDKFTNKKKLGCSHVFCSSCLDGAVKSMGPQCPVCKEIFGQVVGDQPKGTMTYDVIRARLPGFSKCDTIVINYSIPDGMQTERHPNPGKRFSGTERRAYLPNNREGNEVLELLKRAFAQKLIFTVGVSRTTGLSDTVIWNDIHHKTSQWGGPTGFGYPDHGYLLRVKEELKAKGIK</sequence>
<accession>A0A3B3RY55</accession>
<keyword evidence="5 9" id="KW-0479">Metal-binding</keyword>
<dbReference type="CDD" id="cd09633">
    <property type="entry name" value="Deltex_C"/>
    <property type="match status" value="1"/>
</dbReference>
<dbReference type="Pfam" id="PF18102">
    <property type="entry name" value="DTC"/>
    <property type="match status" value="1"/>
</dbReference>
<dbReference type="PROSITE" id="PS50089">
    <property type="entry name" value="ZF_RING_2"/>
    <property type="match status" value="1"/>
</dbReference>
<dbReference type="GO" id="GO:0005737">
    <property type="term" value="C:cytoplasm"/>
    <property type="evidence" value="ECO:0007669"/>
    <property type="project" value="UniProtKB-SubCell"/>
</dbReference>
<protein>
    <recommendedName>
        <fullName evidence="9">E3 ubiquitin-protein ligase</fullName>
        <ecNumber evidence="9">2.3.2.27</ecNumber>
    </recommendedName>
</protein>
<comment type="similarity">
    <text evidence="3 9">Belongs to the Deltex family.</text>
</comment>
<evidence type="ECO:0000256" key="6">
    <source>
        <dbReference type="ARBA" id="ARBA00022771"/>
    </source>
</evidence>
<evidence type="ECO:0000256" key="3">
    <source>
        <dbReference type="ARBA" id="ARBA00009413"/>
    </source>
</evidence>
<keyword evidence="9" id="KW-0963">Cytoplasm</keyword>
<comment type="pathway">
    <text evidence="2 9">Protein modification; protein ubiquitination.</text>
</comment>
<dbReference type="PROSITE" id="PS00518">
    <property type="entry name" value="ZF_RING_1"/>
    <property type="match status" value="1"/>
</dbReference>
<organism evidence="12 13">
    <name type="scientific">Paramormyrops kingsleyae</name>
    <dbReference type="NCBI Taxonomy" id="1676925"/>
    <lineage>
        <taxon>Eukaryota</taxon>
        <taxon>Metazoa</taxon>
        <taxon>Chordata</taxon>
        <taxon>Craniata</taxon>
        <taxon>Vertebrata</taxon>
        <taxon>Euteleostomi</taxon>
        <taxon>Actinopterygii</taxon>
        <taxon>Neopterygii</taxon>
        <taxon>Teleostei</taxon>
        <taxon>Osteoglossocephala</taxon>
        <taxon>Osteoglossomorpha</taxon>
        <taxon>Osteoglossiformes</taxon>
        <taxon>Mormyridae</taxon>
        <taxon>Paramormyrops</taxon>
    </lineage>
</organism>
<dbReference type="InterPro" id="IPR039396">
    <property type="entry name" value="Deltex_C"/>
</dbReference>
<dbReference type="SUPFAM" id="SSF57850">
    <property type="entry name" value="RING/U-box"/>
    <property type="match status" value="1"/>
</dbReference>
<evidence type="ECO:0000256" key="2">
    <source>
        <dbReference type="ARBA" id="ARBA00004906"/>
    </source>
</evidence>
<dbReference type="GO" id="GO:0061630">
    <property type="term" value="F:ubiquitin protein ligase activity"/>
    <property type="evidence" value="ECO:0007669"/>
    <property type="project" value="UniProtKB-UniRule"/>
</dbReference>
<evidence type="ECO:0000313" key="12">
    <source>
        <dbReference type="Ensembl" id="ENSPKIP00000023399.1"/>
    </source>
</evidence>
<dbReference type="EC" id="2.3.2.27" evidence="9"/>
<evidence type="ECO:0000313" key="13">
    <source>
        <dbReference type="Proteomes" id="UP000261540"/>
    </source>
</evidence>
<dbReference type="GO" id="GO:0008270">
    <property type="term" value="F:zinc ion binding"/>
    <property type="evidence" value="ECO:0007669"/>
    <property type="project" value="UniProtKB-KW"/>
</dbReference>
<dbReference type="PANTHER" id="PTHR12622">
    <property type="entry name" value="DELTEX-RELATED"/>
    <property type="match status" value="1"/>
</dbReference>
<proteinExistence type="inferred from homology"/>
<evidence type="ECO:0000256" key="5">
    <source>
        <dbReference type="ARBA" id="ARBA00022723"/>
    </source>
</evidence>
<comment type="subcellular location">
    <subcellularLocation>
        <location evidence="9">Cytoplasm</location>
    </subcellularLocation>
</comment>
<feature type="region of interest" description="Disordered" evidence="10">
    <location>
        <begin position="183"/>
        <end position="203"/>
    </location>
</feature>
<dbReference type="STRING" id="1676925.ENSPKIP00000023399"/>
<reference evidence="12" key="1">
    <citation type="submission" date="2025-08" db="UniProtKB">
        <authorList>
            <consortium name="Ensembl"/>
        </authorList>
    </citation>
    <scope>IDENTIFICATION</scope>
</reference>
<dbReference type="Pfam" id="PF00097">
    <property type="entry name" value="zf-C3HC4"/>
    <property type="match status" value="1"/>
</dbReference>
<dbReference type="Proteomes" id="UP000261540">
    <property type="component" value="Unplaced"/>
</dbReference>
<evidence type="ECO:0000256" key="7">
    <source>
        <dbReference type="ARBA" id="ARBA00022833"/>
    </source>
</evidence>
<dbReference type="SMART" id="SM00184">
    <property type="entry name" value="RING"/>
    <property type="match status" value="1"/>
</dbReference>
<dbReference type="InterPro" id="IPR039399">
    <property type="entry name" value="Deltex_C_sf"/>
</dbReference>
<dbReference type="AlphaFoldDB" id="A0A3B3RY55"/>
<evidence type="ECO:0000256" key="10">
    <source>
        <dbReference type="SAM" id="MobiDB-lite"/>
    </source>
</evidence>
<dbReference type="FunFam" id="3.30.390.130:FF:000001">
    <property type="entry name" value="Probable E3 ubiquitin-protein ligase DTX3"/>
    <property type="match status" value="1"/>
</dbReference>
<reference evidence="12" key="2">
    <citation type="submission" date="2025-09" db="UniProtKB">
        <authorList>
            <consortium name="Ensembl"/>
        </authorList>
    </citation>
    <scope>IDENTIFICATION</scope>
</reference>
<dbReference type="InterPro" id="IPR001841">
    <property type="entry name" value="Znf_RING"/>
</dbReference>
<keyword evidence="13" id="KW-1185">Reference proteome</keyword>
<dbReference type="GO" id="GO:0007219">
    <property type="term" value="P:Notch signaling pathway"/>
    <property type="evidence" value="ECO:0007669"/>
    <property type="project" value="InterPro"/>
</dbReference>
<dbReference type="GO" id="GO:0016567">
    <property type="term" value="P:protein ubiquitination"/>
    <property type="evidence" value="ECO:0007669"/>
    <property type="project" value="UniProtKB-UniRule"/>
</dbReference>
<evidence type="ECO:0000256" key="4">
    <source>
        <dbReference type="ARBA" id="ARBA00022679"/>
    </source>
</evidence>
<comment type="catalytic activity">
    <reaction evidence="1 9">
        <text>S-ubiquitinyl-[E2 ubiquitin-conjugating enzyme]-L-cysteine + [acceptor protein]-L-lysine = [E2 ubiquitin-conjugating enzyme]-L-cysteine + N(6)-ubiquitinyl-[acceptor protein]-L-lysine.</text>
        <dbReference type="EC" id="2.3.2.27"/>
    </reaction>
</comment>
<evidence type="ECO:0000256" key="9">
    <source>
        <dbReference type="RuleBase" id="RU367105"/>
    </source>
</evidence>
<dbReference type="InterPro" id="IPR039398">
    <property type="entry name" value="Deltex_fam"/>
</dbReference>
<keyword evidence="4 9" id="KW-0808">Transferase</keyword>
<dbReference type="GeneTree" id="ENSGT00940000154578"/>
<dbReference type="InterPro" id="IPR017907">
    <property type="entry name" value="Znf_RING_CS"/>
</dbReference>
<evidence type="ECO:0000256" key="8">
    <source>
        <dbReference type="PROSITE-ProRule" id="PRU00175"/>
    </source>
</evidence>